<dbReference type="SMART" id="SM00100">
    <property type="entry name" value="cNMP"/>
    <property type="match status" value="1"/>
</dbReference>
<evidence type="ECO:0000313" key="3">
    <source>
        <dbReference type="Proteomes" id="UP001069802"/>
    </source>
</evidence>
<dbReference type="CDD" id="cd00038">
    <property type="entry name" value="CAP_ED"/>
    <property type="match status" value="1"/>
</dbReference>
<evidence type="ECO:0000313" key="2">
    <source>
        <dbReference type="EMBL" id="MCZ4281143.1"/>
    </source>
</evidence>
<dbReference type="InterPro" id="IPR050503">
    <property type="entry name" value="cAMP-dep_PK_reg_su-like"/>
</dbReference>
<accession>A0ABT4LJ71</accession>
<dbReference type="PROSITE" id="PS50042">
    <property type="entry name" value="CNMP_BINDING_3"/>
    <property type="match status" value="1"/>
</dbReference>
<dbReference type="Proteomes" id="UP001069802">
    <property type="component" value="Unassembled WGS sequence"/>
</dbReference>
<dbReference type="PANTHER" id="PTHR11635:SF152">
    <property type="entry name" value="CAMP-DEPENDENT PROTEIN KINASE TYPE I REGULATORY SUBUNIT-RELATED"/>
    <property type="match status" value="1"/>
</dbReference>
<dbReference type="EMBL" id="JAPWGY010000003">
    <property type="protein sequence ID" value="MCZ4281143.1"/>
    <property type="molecule type" value="Genomic_DNA"/>
</dbReference>
<dbReference type="InterPro" id="IPR000595">
    <property type="entry name" value="cNMP-bd_dom"/>
</dbReference>
<proteinExistence type="predicted"/>
<dbReference type="Pfam" id="PF00027">
    <property type="entry name" value="cNMP_binding"/>
    <property type="match status" value="1"/>
</dbReference>
<evidence type="ECO:0000259" key="1">
    <source>
        <dbReference type="PROSITE" id="PS50042"/>
    </source>
</evidence>
<dbReference type="InterPro" id="IPR014710">
    <property type="entry name" value="RmlC-like_jellyroll"/>
</dbReference>
<reference evidence="2" key="1">
    <citation type="submission" date="2022-12" db="EMBL/GenBank/DDBJ databases">
        <title>Bacterial isolates from different developmental stages of Nematostella vectensis.</title>
        <authorList>
            <person name="Fraune S."/>
        </authorList>
    </citation>
    <scope>NUCLEOTIDE SEQUENCE</scope>
    <source>
        <strain evidence="2">G21630-S1</strain>
    </source>
</reference>
<dbReference type="SUPFAM" id="SSF51206">
    <property type="entry name" value="cAMP-binding domain-like"/>
    <property type="match status" value="1"/>
</dbReference>
<sequence length="155" mass="17008">MSIEQEVEALKSIPLFANIEPSRLKLMAFASERLVFKQGQELFHQGDAGDAAYILIDGDADVSVDTDAGALVVASFGKNDFVGEIAILCDVPRTATITAKSELITLKITKELFFNMVMDFPEMGVEVMRVLAQRLEHTTSRLTEARNALREKGSA</sequence>
<gene>
    <name evidence="2" type="ORF">O4H49_10170</name>
</gene>
<dbReference type="PRINTS" id="PR00103">
    <property type="entry name" value="CAMPKINASE"/>
</dbReference>
<comment type="caution">
    <text evidence="2">The sequence shown here is derived from an EMBL/GenBank/DDBJ whole genome shotgun (WGS) entry which is preliminary data.</text>
</comment>
<dbReference type="InterPro" id="IPR018488">
    <property type="entry name" value="cNMP-bd_CS"/>
</dbReference>
<name>A0ABT4LJ71_9PROT</name>
<keyword evidence="3" id="KW-1185">Reference proteome</keyword>
<dbReference type="PROSITE" id="PS00889">
    <property type="entry name" value="CNMP_BINDING_2"/>
    <property type="match status" value="1"/>
</dbReference>
<dbReference type="InterPro" id="IPR018490">
    <property type="entry name" value="cNMP-bd_dom_sf"/>
</dbReference>
<protein>
    <submittedName>
        <fullName evidence="2">Crp/Fnr family transcriptional regulator</fullName>
    </submittedName>
</protein>
<dbReference type="RefSeq" id="WP_269423321.1">
    <property type="nucleotide sequence ID" value="NZ_JAPWGY010000003.1"/>
</dbReference>
<feature type="domain" description="Cyclic nucleotide-binding" evidence="1">
    <location>
        <begin position="15"/>
        <end position="134"/>
    </location>
</feature>
<dbReference type="Gene3D" id="2.60.120.10">
    <property type="entry name" value="Jelly Rolls"/>
    <property type="match status" value="1"/>
</dbReference>
<dbReference type="PANTHER" id="PTHR11635">
    <property type="entry name" value="CAMP-DEPENDENT PROTEIN KINASE REGULATORY CHAIN"/>
    <property type="match status" value="1"/>
</dbReference>
<organism evidence="2 3">
    <name type="scientific">Kiloniella laminariae</name>
    <dbReference type="NCBI Taxonomy" id="454162"/>
    <lineage>
        <taxon>Bacteria</taxon>
        <taxon>Pseudomonadati</taxon>
        <taxon>Pseudomonadota</taxon>
        <taxon>Alphaproteobacteria</taxon>
        <taxon>Rhodospirillales</taxon>
        <taxon>Kiloniellaceae</taxon>
        <taxon>Kiloniella</taxon>
    </lineage>
</organism>